<reference evidence="3" key="1">
    <citation type="submission" date="2025-08" db="UniProtKB">
        <authorList>
            <consortium name="RefSeq"/>
        </authorList>
    </citation>
    <scope>IDENTIFICATION</scope>
</reference>
<dbReference type="Proteomes" id="UP001515500">
    <property type="component" value="Chromosome 13"/>
</dbReference>
<dbReference type="GeneID" id="120274920"/>
<dbReference type="InterPro" id="IPR026960">
    <property type="entry name" value="RVT-Znf"/>
</dbReference>
<evidence type="ECO:0000259" key="1">
    <source>
        <dbReference type="Pfam" id="PF13966"/>
    </source>
</evidence>
<dbReference type="AlphaFoldDB" id="A0AB40CC10"/>
<dbReference type="RefSeq" id="XP_039137393.1">
    <property type="nucleotide sequence ID" value="XM_039281459.1"/>
</dbReference>
<protein>
    <submittedName>
        <fullName evidence="3">Uncharacterized protein LOC120274920</fullName>
    </submittedName>
</protein>
<name>A0AB40CC10_DIOCR</name>
<accession>A0AB40CC10</accession>
<proteinExistence type="predicted"/>
<evidence type="ECO:0000313" key="2">
    <source>
        <dbReference type="Proteomes" id="UP001515500"/>
    </source>
</evidence>
<gene>
    <name evidence="3" type="primary">LOC120274920</name>
</gene>
<feature type="domain" description="Reverse transcriptase zinc-binding" evidence="1">
    <location>
        <begin position="127"/>
        <end position="212"/>
    </location>
</feature>
<sequence>MLLGVVLISYSSITVLFRWNMFPRQTGRISYFWKGVLSCLPAFRGYVLHEVSSGTETLLWKDSWFAGRAPMFIWPEEFKRASEPNGTVCEMGYLLNQASFSGEEDSRYYRARLTDFDGAAGDRKRWRLKSFYTFLIDGGVHYPIARFFWRKPCPKKVSLFNWLAEKNKILTMDVLARRSYNRLPTTTCVLCNSALESPDHLFLHCLVARKVWGYFVHLLHLPDPPGSMQEIWRGWRTSIRANFREIGGLVAKAIVWNIRLVRNDCIFNANYLSTHALVLKIDRILISWLSSVVEGSREMMEDPIAMFRQSTEALGISGVVYGGDPLAGVDQDLLSD</sequence>
<keyword evidence="2" id="KW-1185">Reference proteome</keyword>
<evidence type="ECO:0000313" key="3">
    <source>
        <dbReference type="RefSeq" id="XP_039137393.1"/>
    </source>
</evidence>
<dbReference type="Pfam" id="PF13966">
    <property type="entry name" value="zf-RVT"/>
    <property type="match status" value="1"/>
</dbReference>
<organism evidence="2 3">
    <name type="scientific">Dioscorea cayennensis subsp. rotundata</name>
    <name type="common">White Guinea yam</name>
    <name type="synonym">Dioscorea rotundata</name>
    <dbReference type="NCBI Taxonomy" id="55577"/>
    <lineage>
        <taxon>Eukaryota</taxon>
        <taxon>Viridiplantae</taxon>
        <taxon>Streptophyta</taxon>
        <taxon>Embryophyta</taxon>
        <taxon>Tracheophyta</taxon>
        <taxon>Spermatophyta</taxon>
        <taxon>Magnoliopsida</taxon>
        <taxon>Liliopsida</taxon>
        <taxon>Dioscoreales</taxon>
        <taxon>Dioscoreaceae</taxon>
        <taxon>Dioscorea</taxon>
    </lineage>
</organism>